<keyword evidence="2" id="KW-1185">Reference proteome</keyword>
<proteinExistence type="predicted"/>
<dbReference type="Proteomes" id="UP000499080">
    <property type="component" value="Unassembled WGS sequence"/>
</dbReference>
<gene>
    <name evidence="1" type="ORF">AVEN_153934_1</name>
</gene>
<organism evidence="1 2">
    <name type="scientific">Araneus ventricosus</name>
    <name type="common">Orbweaver spider</name>
    <name type="synonym">Epeira ventricosa</name>
    <dbReference type="NCBI Taxonomy" id="182803"/>
    <lineage>
        <taxon>Eukaryota</taxon>
        <taxon>Metazoa</taxon>
        <taxon>Ecdysozoa</taxon>
        <taxon>Arthropoda</taxon>
        <taxon>Chelicerata</taxon>
        <taxon>Arachnida</taxon>
        <taxon>Araneae</taxon>
        <taxon>Araneomorphae</taxon>
        <taxon>Entelegynae</taxon>
        <taxon>Araneoidea</taxon>
        <taxon>Araneidae</taxon>
        <taxon>Araneus</taxon>
    </lineage>
</organism>
<evidence type="ECO:0000313" key="2">
    <source>
        <dbReference type="Proteomes" id="UP000499080"/>
    </source>
</evidence>
<evidence type="ECO:0000313" key="1">
    <source>
        <dbReference type="EMBL" id="GBM36991.1"/>
    </source>
</evidence>
<reference evidence="1 2" key="1">
    <citation type="journal article" date="2019" name="Sci. Rep.">
        <title>Orb-weaving spider Araneus ventricosus genome elucidates the spidroin gene catalogue.</title>
        <authorList>
            <person name="Kono N."/>
            <person name="Nakamura H."/>
            <person name="Ohtoshi R."/>
            <person name="Moran D.A.P."/>
            <person name="Shinohara A."/>
            <person name="Yoshida Y."/>
            <person name="Fujiwara M."/>
            <person name="Mori M."/>
            <person name="Tomita M."/>
            <person name="Arakawa K."/>
        </authorList>
    </citation>
    <scope>NUCLEOTIDE SEQUENCE [LARGE SCALE GENOMIC DNA]</scope>
</reference>
<accession>A0A4Y2F6Z6</accession>
<comment type="caution">
    <text evidence="1">The sequence shown here is derived from an EMBL/GenBank/DDBJ whole genome shotgun (WGS) entry which is preliminary data.</text>
</comment>
<dbReference type="AlphaFoldDB" id="A0A4Y2F6Z6"/>
<name>A0A4Y2F6Z6_ARAVE</name>
<sequence>MAVILDNESEEGDAPAPTDMVDEQLECEDIEFMSMIHSHHPPHHAAVGGLKLHLIFLMVDINRFVCNSLLISNSGRPLFYGKYTSYLLSSSLVIVSWKKSTVSSSVTCLDLTSAESFTPMASRLHNSVKSKLVAYS</sequence>
<dbReference type="EMBL" id="BGPR01000825">
    <property type="protein sequence ID" value="GBM36991.1"/>
    <property type="molecule type" value="Genomic_DNA"/>
</dbReference>
<protein>
    <submittedName>
        <fullName evidence="1">Uncharacterized protein</fullName>
    </submittedName>
</protein>